<accession>A0A5N5I4H2</accession>
<dbReference type="EMBL" id="SMOL01000043">
    <property type="protein sequence ID" value="KAB2634648.1"/>
    <property type="molecule type" value="Genomic_DNA"/>
</dbReference>
<comment type="caution">
    <text evidence="1">The sequence shown here is derived from an EMBL/GenBank/DDBJ whole genome shotgun (WGS) entry which is preliminary data.</text>
</comment>
<reference evidence="1 2" key="2">
    <citation type="submission" date="2019-11" db="EMBL/GenBank/DDBJ databases">
        <title>A de novo genome assembly of a pear dwarfing rootstock.</title>
        <authorList>
            <person name="Wang F."/>
            <person name="Wang J."/>
            <person name="Li S."/>
            <person name="Zhang Y."/>
            <person name="Fang M."/>
            <person name="Ma L."/>
            <person name="Zhao Y."/>
            <person name="Jiang S."/>
        </authorList>
    </citation>
    <scope>NUCLEOTIDE SEQUENCE [LARGE SCALE GENOMIC DNA]</scope>
    <source>
        <strain evidence="1">S2</strain>
        <tissue evidence="1">Leaf</tissue>
    </source>
</reference>
<evidence type="ECO:0000313" key="1">
    <source>
        <dbReference type="EMBL" id="KAB2634648.1"/>
    </source>
</evidence>
<keyword evidence="2" id="KW-1185">Reference proteome</keyword>
<evidence type="ECO:0000313" key="2">
    <source>
        <dbReference type="Proteomes" id="UP000327157"/>
    </source>
</evidence>
<proteinExistence type="predicted"/>
<reference evidence="1 2" key="1">
    <citation type="submission" date="2019-09" db="EMBL/GenBank/DDBJ databases">
        <authorList>
            <person name="Ou C."/>
        </authorList>
    </citation>
    <scope>NUCLEOTIDE SEQUENCE [LARGE SCALE GENOMIC DNA]</scope>
    <source>
        <strain evidence="1">S2</strain>
        <tissue evidence="1">Leaf</tissue>
    </source>
</reference>
<gene>
    <name evidence="1" type="ORF">D8674_038123</name>
</gene>
<sequence length="60" mass="6708">MVTGTGVVENAARTRKKCGGTEGDGLERLGMAYMKYERMKKKDNWISDNFSKTALLKSSF</sequence>
<name>A0A5N5I4H2_9ROSA</name>
<dbReference type="AlphaFoldDB" id="A0A5N5I4H2"/>
<dbReference type="Proteomes" id="UP000327157">
    <property type="component" value="Unassembled WGS sequence"/>
</dbReference>
<protein>
    <submittedName>
        <fullName evidence="1">Uncharacterized protein</fullName>
    </submittedName>
</protein>
<organism evidence="1 2">
    <name type="scientific">Pyrus ussuriensis x Pyrus communis</name>
    <dbReference type="NCBI Taxonomy" id="2448454"/>
    <lineage>
        <taxon>Eukaryota</taxon>
        <taxon>Viridiplantae</taxon>
        <taxon>Streptophyta</taxon>
        <taxon>Embryophyta</taxon>
        <taxon>Tracheophyta</taxon>
        <taxon>Spermatophyta</taxon>
        <taxon>Magnoliopsida</taxon>
        <taxon>eudicotyledons</taxon>
        <taxon>Gunneridae</taxon>
        <taxon>Pentapetalae</taxon>
        <taxon>rosids</taxon>
        <taxon>fabids</taxon>
        <taxon>Rosales</taxon>
        <taxon>Rosaceae</taxon>
        <taxon>Amygdaloideae</taxon>
        <taxon>Maleae</taxon>
        <taxon>Pyrus</taxon>
    </lineage>
</organism>